<reference evidence="1 2" key="1">
    <citation type="journal article" date="2019" name="Int. J. Syst. Evol. Microbiol.">
        <title>The Global Catalogue of Microorganisms (GCM) 10K type strain sequencing project: providing services to taxonomists for standard genome sequencing and annotation.</title>
        <authorList>
            <consortium name="The Broad Institute Genomics Platform"/>
            <consortium name="The Broad Institute Genome Sequencing Center for Infectious Disease"/>
            <person name="Wu L."/>
            <person name="Ma J."/>
        </authorList>
    </citation>
    <scope>NUCLEOTIDE SEQUENCE [LARGE SCALE GENOMIC DNA]</scope>
    <source>
        <strain evidence="1 2">JCM 15914</strain>
    </source>
</reference>
<name>A0ABN2XBT6_9MICC</name>
<dbReference type="EMBL" id="BAAAQA010000002">
    <property type="protein sequence ID" value="GAA2109152.1"/>
    <property type="molecule type" value="Genomic_DNA"/>
</dbReference>
<sequence length="293" mass="31046">MTDQQLDRVAVLVHADAPELPFLANILDASFTAVCRNGWAVILPDEDIDPAFIAAVHPGDMCVAISSDGAQRSLTVYPRTDSSRDKEAELNHQIEMGRTSTLRWEADHSDIADLLSGEGEATPQQRVATDVEKDTKVAVEAIASICDLDAAATARLENYAATPSSGLLLESVLQLLSLPVLAAKLVESERSVEDMADAQHYEPKALGLSLVDAMTAEPSGKDLVSRVQRAYFRHPEILLAVGGAELVAGSTLAALARRGGRGARVLGTASAVLLTDAAGQAALWAAVRSRKKS</sequence>
<evidence type="ECO:0000313" key="2">
    <source>
        <dbReference type="Proteomes" id="UP001500166"/>
    </source>
</evidence>
<accession>A0ABN2XBT6</accession>
<evidence type="ECO:0000313" key="1">
    <source>
        <dbReference type="EMBL" id="GAA2109152.1"/>
    </source>
</evidence>
<dbReference type="Proteomes" id="UP001500166">
    <property type="component" value="Unassembled WGS sequence"/>
</dbReference>
<comment type="caution">
    <text evidence="1">The sequence shown here is derived from an EMBL/GenBank/DDBJ whole genome shotgun (WGS) entry which is preliminary data.</text>
</comment>
<dbReference type="RefSeq" id="WP_344223288.1">
    <property type="nucleotide sequence ID" value="NZ_BAAAQA010000002.1"/>
</dbReference>
<gene>
    <name evidence="1" type="ORF">GCM10009824_02900</name>
</gene>
<organism evidence="1 2">
    <name type="scientific">Kocuria atrinae</name>
    <dbReference type="NCBI Taxonomy" id="592377"/>
    <lineage>
        <taxon>Bacteria</taxon>
        <taxon>Bacillati</taxon>
        <taxon>Actinomycetota</taxon>
        <taxon>Actinomycetes</taxon>
        <taxon>Micrococcales</taxon>
        <taxon>Micrococcaceae</taxon>
        <taxon>Kocuria</taxon>
    </lineage>
</organism>
<keyword evidence="2" id="KW-1185">Reference proteome</keyword>
<protein>
    <submittedName>
        <fullName evidence="1">Uncharacterized protein</fullName>
    </submittedName>
</protein>
<proteinExistence type="predicted"/>